<dbReference type="EMBL" id="JABCKI010000338">
    <property type="protein sequence ID" value="KAG5650904.1"/>
    <property type="molecule type" value="Genomic_DNA"/>
</dbReference>
<comment type="caution">
    <text evidence="1">The sequence shown here is derived from an EMBL/GenBank/DDBJ whole genome shotgun (WGS) entry which is preliminary data.</text>
</comment>
<accession>A0A9P7GHX6</accession>
<name>A0A9P7GHX6_9AGAR</name>
<protein>
    <submittedName>
        <fullName evidence="1">Uncharacterized protein</fullName>
    </submittedName>
</protein>
<dbReference type="OrthoDB" id="2788229at2759"/>
<reference evidence="1" key="1">
    <citation type="submission" date="2021-02" db="EMBL/GenBank/DDBJ databases">
        <authorList>
            <person name="Nieuwenhuis M."/>
            <person name="Van De Peppel L.J.J."/>
        </authorList>
    </citation>
    <scope>NUCLEOTIDE SEQUENCE</scope>
    <source>
        <strain evidence="1">D49</strain>
    </source>
</reference>
<keyword evidence="2" id="KW-1185">Reference proteome</keyword>
<reference evidence="1" key="2">
    <citation type="submission" date="2021-10" db="EMBL/GenBank/DDBJ databases">
        <title>Phylogenomics reveals ancestral predisposition of the termite-cultivated fungus Termitomyces towards a domesticated lifestyle.</title>
        <authorList>
            <person name="Auxier B."/>
            <person name="Grum-Grzhimaylo A."/>
            <person name="Cardenas M.E."/>
            <person name="Lodge J.D."/>
            <person name="Laessoe T."/>
            <person name="Pedersen O."/>
            <person name="Smith M.E."/>
            <person name="Kuyper T.W."/>
            <person name="Franco-Molano E.A."/>
            <person name="Baroni T.J."/>
            <person name="Aanen D.K."/>
        </authorList>
    </citation>
    <scope>NUCLEOTIDE SEQUENCE</scope>
    <source>
        <strain evidence="1">D49</strain>
    </source>
</reference>
<dbReference type="AlphaFoldDB" id="A0A9P7GHX6"/>
<organism evidence="1 2">
    <name type="scientific">Sphagnurus paluster</name>
    <dbReference type="NCBI Taxonomy" id="117069"/>
    <lineage>
        <taxon>Eukaryota</taxon>
        <taxon>Fungi</taxon>
        <taxon>Dikarya</taxon>
        <taxon>Basidiomycota</taxon>
        <taxon>Agaricomycotina</taxon>
        <taxon>Agaricomycetes</taxon>
        <taxon>Agaricomycetidae</taxon>
        <taxon>Agaricales</taxon>
        <taxon>Tricholomatineae</taxon>
        <taxon>Lyophyllaceae</taxon>
        <taxon>Sphagnurus</taxon>
    </lineage>
</organism>
<evidence type="ECO:0000313" key="2">
    <source>
        <dbReference type="Proteomes" id="UP000717328"/>
    </source>
</evidence>
<evidence type="ECO:0000313" key="1">
    <source>
        <dbReference type="EMBL" id="KAG5650904.1"/>
    </source>
</evidence>
<sequence length="288" mass="32615">MPLFLQLPQEIVDRFVDYLQENGRCHQLQACTLTHRSFLPRCHFYLFSIIHLRDAKTSRMSDLCNILQRNPFLGQFIQEMRLSVSGTDLSCFTNDRWFIMVVNLLTQQGCSLRKLAIIKANASWPARIIHPDVFAKQMSCIVSSAQEFEFGSISGVPMGLVTPSAELRKLVLNDATFAYSETEPTEVLQIGDSPSPLAGPSIRHLEISSCPVNTLYQLLFPDDYPRKAPIQTLDMRQLSSITILITSRKNMAMAHKVLGVIGKQLHSLRVTLDYIGDISQYKSSTWFD</sequence>
<gene>
    <name evidence="1" type="ORF">H0H81_010592</name>
</gene>
<proteinExistence type="predicted"/>
<dbReference type="Proteomes" id="UP000717328">
    <property type="component" value="Unassembled WGS sequence"/>
</dbReference>